<dbReference type="InterPro" id="IPR003035">
    <property type="entry name" value="RWP-RK_dom"/>
</dbReference>
<reference evidence="9" key="1">
    <citation type="journal article" date="2011" name="PLoS Biol.">
        <title>Gene gain and loss during evolution of obligate parasitism in the white rust pathogen of Arabidopsis thaliana.</title>
        <authorList>
            <person name="Kemen E."/>
            <person name="Gardiner A."/>
            <person name="Schultz-Larsen T."/>
            <person name="Kemen A.C."/>
            <person name="Balmuth A.L."/>
            <person name="Robert-Seilaniantz A."/>
            <person name="Bailey K."/>
            <person name="Holub E."/>
            <person name="Studholme D.J."/>
            <person name="Maclean D."/>
            <person name="Jones J.D."/>
        </authorList>
    </citation>
    <scope>NUCLEOTIDE SEQUENCE</scope>
</reference>
<feature type="region of interest" description="Disordered" evidence="7">
    <location>
        <begin position="277"/>
        <end position="351"/>
    </location>
</feature>
<dbReference type="PANTHER" id="PTHR46373">
    <property type="entry name" value="PROTEIN RKD4"/>
    <property type="match status" value="1"/>
</dbReference>
<dbReference type="PANTHER" id="PTHR46373:SF2">
    <property type="entry name" value="RWP-RK DOMAIN-CONTAINING PROTEIN"/>
    <property type="match status" value="1"/>
</dbReference>
<keyword evidence="5" id="KW-0804">Transcription</keyword>
<evidence type="ECO:0000256" key="2">
    <source>
        <dbReference type="ARBA" id="ARBA00023015"/>
    </source>
</evidence>
<feature type="compositionally biased region" description="Polar residues" evidence="7">
    <location>
        <begin position="322"/>
        <end position="336"/>
    </location>
</feature>
<dbReference type="AlphaFoldDB" id="F0WL93"/>
<name>F0WL93_9STRA</name>
<dbReference type="GO" id="GO:0003700">
    <property type="term" value="F:DNA-binding transcription factor activity"/>
    <property type="evidence" value="ECO:0007669"/>
    <property type="project" value="InterPro"/>
</dbReference>
<feature type="compositionally biased region" description="Low complexity" evidence="7">
    <location>
        <begin position="48"/>
        <end position="58"/>
    </location>
</feature>
<evidence type="ECO:0000259" key="8">
    <source>
        <dbReference type="PROSITE" id="PS51519"/>
    </source>
</evidence>
<keyword evidence="6" id="KW-0539">Nucleus</keyword>
<protein>
    <submittedName>
        <fullName evidence="9">Uncharacterized protein AlNc14C142G7282</fullName>
    </submittedName>
</protein>
<dbReference type="HOGENOM" id="CLU_654550_0_0_1"/>
<keyword evidence="4" id="KW-0238">DNA-binding</keyword>
<keyword evidence="3" id="KW-0175">Coiled coil</keyword>
<dbReference type="EMBL" id="FR824187">
    <property type="protein sequence ID" value="CCA22055.1"/>
    <property type="molecule type" value="Genomic_DNA"/>
</dbReference>
<feature type="compositionally biased region" description="Basic and acidic residues" evidence="7">
    <location>
        <begin position="287"/>
        <end position="299"/>
    </location>
</feature>
<feature type="domain" description="RWP-RK" evidence="8">
    <location>
        <begin position="175"/>
        <end position="260"/>
    </location>
</feature>
<dbReference type="Pfam" id="PF02042">
    <property type="entry name" value="RWP-RK"/>
    <property type="match status" value="1"/>
</dbReference>
<gene>
    <name evidence="9" type="primary">AlNc14C142G7282</name>
    <name evidence="9" type="ORF">ALNC14_081980</name>
</gene>
<evidence type="ECO:0000256" key="1">
    <source>
        <dbReference type="ARBA" id="ARBA00004049"/>
    </source>
</evidence>
<proteinExistence type="predicted"/>
<keyword evidence="2" id="KW-0805">Transcription regulation</keyword>
<evidence type="ECO:0000256" key="3">
    <source>
        <dbReference type="ARBA" id="ARBA00023054"/>
    </source>
</evidence>
<dbReference type="InterPro" id="IPR044607">
    <property type="entry name" value="RKD-like"/>
</dbReference>
<accession>F0WL93</accession>
<sequence length="420" mass="47475">MINSNGNDPYEHHKRLTRSHSMTINCRLSYPMRTSLDREDDPGPFQGSTTPPSLSTLPSHSYAMDRVIPCMRMEHRTICRHNQWEVDHNGAGCYAEKMDKGPCRAMYPSLPSQRSTPAVQENARLDTYFDSKVAACWTPTPIHAPSKQIWYPQRRLSEISDQQLKEVMGSSSHIEASHMAERFEVSNLNVKEFTLNELRPFFNKPMTVVAKELGVCITLMKKICRKNGLNRWPHRRIRSIINQITSLEALAGNPININRKRIQARIQKLRKELGSVIENPNSKSRKAQADARVRSTNEKSKKRNSSVENPASLPDSKDKIQSDPSNGSDESIQQQVESDHDGRSSSNFASYDLGHQRNLNSISRDQSCNCFGCAANKFDRSAHPISRRESCLQKALVSKRVANGATYSRASILAILNEPE</sequence>
<dbReference type="GO" id="GO:0003677">
    <property type="term" value="F:DNA binding"/>
    <property type="evidence" value="ECO:0007669"/>
    <property type="project" value="UniProtKB-KW"/>
</dbReference>
<evidence type="ECO:0000256" key="4">
    <source>
        <dbReference type="ARBA" id="ARBA00023125"/>
    </source>
</evidence>
<evidence type="ECO:0000313" key="9">
    <source>
        <dbReference type="EMBL" id="CCA22055.1"/>
    </source>
</evidence>
<evidence type="ECO:0000256" key="7">
    <source>
        <dbReference type="SAM" id="MobiDB-lite"/>
    </source>
</evidence>
<evidence type="ECO:0000256" key="6">
    <source>
        <dbReference type="ARBA" id="ARBA00023242"/>
    </source>
</evidence>
<dbReference type="PROSITE" id="PS51519">
    <property type="entry name" value="RWP_RK"/>
    <property type="match status" value="1"/>
</dbReference>
<reference evidence="9" key="2">
    <citation type="submission" date="2011-02" db="EMBL/GenBank/DDBJ databases">
        <authorList>
            <person name="MacLean D."/>
        </authorList>
    </citation>
    <scope>NUCLEOTIDE SEQUENCE</scope>
</reference>
<comment type="function">
    <text evidence="1">Putative transcription factor.</text>
</comment>
<feature type="region of interest" description="Disordered" evidence="7">
    <location>
        <begin position="35"/>
        <end position="58"/>
    </location>
</feature>
<evidence type="ECO:0000256" key="5">
    <source>
        <dbReference type="ARBA" id="ARBA00023163"/>
    </source>
</evidence>
<organism evidence="9">
    <name type="scientific">Albugo laibachii Nc14</name>
    <dbReference type="NCBI Taxonomy" id="890382"/>
    <lineage>
        <taxon>Eukaryota</taxon>
        <taxon>Sar</taxon>
        <taxon>Stramenopiles</taxon>
        <taxon>Oomycota</taxon>
        <taxon>Peronosporomycetes</taxon>
        <taxon>Albuginales</taxon>
        <taxon>Albuginaceae</taxon>
        <taxon>Albugo</taxon>
    </lineage>
</organism>